<comment type="subunit">
    <text evidence="4 10">Homotrimer.</text>
</comment>
<keyword evidence="5 9" id="KW-0479">Metal-binding</keyword>
<evidence type="ECO:0000313" key="12">
    <source>
        <dbReference type="Proteomes" id="UP000184221"/>
    </source>
</evidence>
<comment type="catalytic activity">
    <reaction evidence="1 10">
        <text>4-hydroxy-4-methyl-2-oxoglutarate = 2 pyruvate</text>
        <dbReference type="Rhea" id="RHEA:22748"/>
        <dbReference type="ChEBI" id="CHEBI:15361"/>
        <dbReference type="ChEBI" id="CHEBI:58276"/>
        <dbReference type="EC" id="4.1.3.17"/>
    </reaction>
</comment>
<gene>
    <name evidence="11" type="ORF">SAMN05443551_1892</name>
</gene>
<dbReference type="Gene3D" id="3.50.30.40">
    <property type="entry name" value="Ribonuclease E inhibitor RraA/RraA-like"/>
    <property type="match status" value="1"/>
</dbReference>
<comment type="cofactor">
    <cofactor evidence="2 10">
        <name>a divalent metal cation</name>
        <dbReference type="ChEBI" id="CHEBI:60240"/>
    </cofactor>
</comment>
<dbReference type="RefSeq" id="WP_072777217.1">
    <property type="nucleotide sequence ID" value="NZ_FQXC01000002.1"/>
</dbReference>
<dbReference type="InterPro" id="IPR036704">
    <property type="entry name" value="RraA/RraA-like_sf"/>
</dbReference>
<evidence type="ECO:0000313" key="11">
    <source>
        <dbReference type="EMBL" id="SHH29846.1"/>
    </source>
</evidence>
<dbReference type="EMBL" id="FQXC01000002">
    <property type="protein sequence ID" value="SHH29846.1"/>
    <property type="molecule type" value="Genomic_DNA"/>
</dbReference>
<dbReference type="EC" id="4.1.1.112" evidence="10"/>
<evidence type="ECO:0000256" key="3">
    <source>
        <dbReference type="ARBA" id="ARBA00008621"/>
    </source>
</evidence>
<protein>
    <recommendedName>
        <fullName evidence="10">4-hydroxy-4-methyl-2-oxoglutarate aldolase</fullName>
        <shortName evidence="10">HMG aldolase</shortName>
        <ecNumber evidence="10">4.1.1.112</ecNumber>
        <ecNumber evidence="10">4.1.3.17</ecNumber>
    </recommendedName>
    <alternativeName>
        <fullName evidence="10">Oxaloacetate decarboxylase</fullName>
    </alternativeName>
</protein>
<evidence type="ECO:0000256" key="6">
    <source>
        <dbReference type="ARBA" id="ARBA00023239"/>
    </source>
</evidence>
<dbReference type="GO" id="GO:0008428">
    <property type="term" value="F:ribonuclease inhibitor activity"/>
    <property type="evidence" value="ECO:0007669"/>
    <property type="project" value="InterPro"/>
</dbReference>
<sequence>MKPTCDHFDDHGDALGVLPAGLRHYGGTPAFHGPAVTVKTFEVNSRVKELANTPGEGRVIVVDGGGSLRRALCGDVIAAEAAEHGWAGIIIWGAVRDVEMLSKTPIGIMAMGHTPARCVRKGEGEVDCAIRIDGVAIAPGDYVVADADGALVFPKDGPQPSF</sequence>
<dbReference type="EC" id="4.1.3.17" evidence="10"/>
<evidence type="ECO:0000256" key="5">
    <source>
        <dbReference type="ARBA" id="ARBA00022723"/>
    </source>
</evidence>
<evidence type="ECO:0000256" key="1">
    <source>
        <dbReference type="ARBA" id="ARBA00001342"/>
    </source>
</evidence>
<feature type="binding site" evidence="9">
    <location>
        <position position="97"/>
    </location>
    <ligand>
        <name>Mg(2+)</name>
        <dbReference type="ChEBI" id="CHEBI:18420"/>
    </ligand>
</feature>
<feature type="binding site" evidence="9">
    <location>
        <position position="96"/>
    </location>
    <ligand>
        <name>substrate</name>
    </ligand>
</feature>
<dbReference type="InterPro" id="IPR005493">
    <property type="entry name" value="RraA/RraA-like"/>
</dbReference>
<dbReference type="PANTHER" id="PTHR33254">
    <property type="entry name" value="4-HYDROXY-4-METHYL-2-OXOGLUTARATE ALDOLASE 3-RELATED"/>
    <property type="match status" value="1"/>
</dbReference>
<dbReference type="Pfam" id="PF03737">
    <property type="entry name" value="RraA-like"/>
    <property type="match status" value="1"/>
</dbReference>
<dbReference type="Proteomes" id="UP000184221">
    <property type="component" value="Unassembled WGS sequence"/>
</dbReference>
<dbReference type="NCBIfam" id="NF006875">
    <property type="entry name" value="PRK09372.1"/>
    <property type="match status" value="1"/>
</dbReference>
<accession>A0A1M5RUE2</accession>
<evidence type="ECO:0000256" key="8">
    <source>
        <dbReference type="ARBA" id="ARBA00047973"/>
    </source>
</evidence>
<dbReference type="GO" id="GO:0046872">
    <property type="term" value="F:metal ion binding"/>
    <property type="evidence" value="ECO:0007669"/>
    <property type="project" value="UniProtKB-KW"/>
</dbReference>
<comment type="function">
    <text evidence="7 10">Catalyzes the aldol cleavage of 4-hydroxy-4-methyl-2-oxoglutarate (HMG) into 2 molecules of pyruvate. Also contains a secondary oxaloacetate (OAA) decarboxylase activity due to the common pyruvate enolate transition state formed following C-C bond cleavage in the retro-aldol and decarboxylation reactions.</text>
</comment>
<keyword evidence="12" id="KW-1185">Reference proteome</keyword>
<organism evidence="11 12">
    <name type="scientific">Marivita hallyeonensis</name>
    <dbReference type="NCBI Taxonomy" id="996342"/>
    <lineage>
        <taxon>Bacteria</taxon>
        <taxon>Pseudomonadati</taxon>
        <taxon>Pseudomonadota</taxon>
        <taxon>Alphaproteobacteria</taxon>
        <taxon>Rhodobacterales</taxon>
        <taxon>Roseobacteraceae</taxon>
        <taxon>Marivita</taxon>
    </lineage>
</organism>
<dbReference type="CDD" id="cd16841">
    <property type="entry name" value="RraA_family"/>
    <property type="match status" value="1"/>
</dbReference>
<dbReference type="OrthoDB" id="9812532at2"/>
<dbReference type="SUPFAM" id="SSF89562">
    <property type="entry name" value="RraA-like"/>
    <property type="match status" value="1"/>
</dbReference>
<dbReference type="GO" id="GO:0008948">
    <property type="term" value="F:oxaloacetate decarboxylase activity"/>
    <property type="evidence" value="ECO:0007669"/>
    <property type="project" value="UniProtKB-EC"/>
</dbReference>
<dbReference type="STRING" id="996342.SAMN05443551_1892"/>
<reference evidence="11 12" key="1">
    <citation type="submission" date="2016-11" db="EMBL/GenBank/DDBJ databases">
        <authorList>
            <person name="Jaros S."/>
            <person name="Januszkiewicz K."/>
            <person name="Wedrychowicz H."/>
        </authorList>
    </citation>
    <scope>NUCLEOTIDE SEQUENCE [LARGE SCALE GENOMIC DNA]</scope>
    <source>
        <strain evidence="11 12">DSM 29431</strain>
    </source>
</reference>
<dbReference type="PANTHER" id="PTHR33254:SF4">
    <property type="entry name" value="4-HYDROXY-4-METHYL-2-OXOGLUTARATE ALDOLASE 3-RELATED"/>
    <property type="match status" value="1"/>
</dbReference>
<evidence type="ECO:0000256" key="4">
    <source>
        <dbReference type="ARBA" id="ARBA00011233"/>
    </source>
</evidence>
<dbReference type="NCBIfam" id="TIGR01935">
    <property type="entry name" value="NOT-MenG"/>
    <property type="match status" value="1"/>
</dbReference>
<comment type="catalytic activity">
    <reaction evidence="8 10">
        <text>oxaloacetate + H(+) = pyruvate + CO2</text>
        <dbReference type="Rhea" id="RHEA:15641"/>
        <dbReference type="ChEBI" id="CHEBI:15361"/>
        <dbReference type="ChEBI" id="CHEBI:15378"/>
        <dbReference type="ChEBI" id="CHEBI:16452"/>
        <dbReference type="ChEBI" id="CHEBI:16526"/>
        <dbReference type="EC" id="4.1.1.112"/>
    </reaction>
</comment>
<dbReference type="InterPro" id="IPR010203">
    <property type="entry name" value="RraA"/>
</dbReference>
<comment type="similarity">
    <text evidence="3 10">Belongs to the class II aldolase/RraA-like family.</text>
</comment>
<keyword evidence="6 10" id="KW-0456">Lyase</keyword>
<proteinExistence type="inferred from homology"/>
<feature type="binding site" evidence="9">
    <location>
        <begin position="74"/>
        <end position="77"/>
    </location>
    <ligand>
        <name>substrate</name>
    </ligand>
</feature>
<evidence type="ECO:0000256" key="7">
    <source>
        <dbReference type="ARBA" id="ARBA00025046"/>
    </source>
</evidence>
<name>A0A1M5RUE2_9RHOB</name>
<keyword evidence="9" id="KW-0460">Magnesium</keyword>
<comment type="cofactor">
    <cofactor evidence="9">
        <name>Mg(2+)</name>
        <dbReference type="ChEBI" id="CHEBI:18420"/>
    </cofactor>
</comment>
<dbReference type="GO" id="GO:0051252">
    <property type="term" value="P:regulation of RNA metabolic process"/>
    <property type="evidence" value="ECO:0007669"/>
    <property type="project" value="InterPro"/>
</dbReference>
<evidence type="ECO:0000256" key="9">
    <source>
        <dbReference type="PIRSR" id="PIRSR605493-1"/>
    </source>
</evidence>
<evidence type="ECO:0000256" key="10">
    <source>
        <dbReference type="RuleBase" id="RU004338"/>
    </source>
</evidence>
<dbReference type="GO" id="GO:0047443">
    <property type="term" value="F:4-hydroxy-4-methyl-2-oxoglutarate aldolase activity"/>
    <property type="evidence" value="ECO:0007669"/>
    <property type="project" value="UniProtKB-EC"/>
</dbReference>
<evidence type="ECO:0000256" key="2">
    <source>
        <dbReference type="ARBA" id="ARBA00001968"/>
    </source>
</evidence>
<dbReference type="AlphaFoldDB" id="A0A1M5RUE2"/>